<dbReference type="AlphaFoldDB" id="A0A6P5XX57"/>
<organism evidence="2 3">
    <name type="scientific">Durio zibethinus</name>
    <name type="common">Durian</name>
    <dbReference type="NCBI Taxonomy" id="66656"/>
    <lineage>
        <taxon>Eukaryota</taxon>
        <taxon>Viridiplantae</taxon>
        <taxon>Streptophyta</taxon>
        <taxon>Embryophyta</taxon>
        <taxon>Tracheophyta</taxon>
        <taxon>Spermatophyta</taxon>
        <taxon>Magnoliopsida</taxon>
        <taxon>eudicotyledons</taxon>
        <taxon>Gunneridae</taxon>
        <taxon>Pentapetalae</taxon>
        <taxon>rosids</taxon>
        <taxon>malvids</taxon>
        <taxon>Malvales</taxon>
        <taxon>Malvaceae</taxon>
        <taxon>Helicteroideae</taxon>
        <taxon>Durio</taxon>
    </lineage>
</organism>
<evidence type="ECO:0000313" key="3">
    <source>
        <dbReference type="RefSeq" id="XP_022732780.1"/>
    </source>
</evidence>
<sequence>MLEKREKEKKMVLDFPLQIHTAFEDPSQVRDHQRMAPEFAASAAANAVGNLTTEYASPYVSYLFRFGKIVEEFKYRRNELELNSDRVKNDVEEALRQNELIEKDVQDCRKSAEKELKETQSLEAEIERKKCFNWCPSWG</sequence>
<keyword evidence="1" id="KW-0175">Coiled coil</keyword>
<keyword evidence="2" id="KW-1185">Reference proteome</keyword>
<evidence type="ECO:0000256" key="1">
    <source>
        <dbReference type="SAM" id="Coils"/>
    </source>
</evidence>
<dbReference type="RefSeq" id="XP_022732780.1">
    <property type="nucleotide sequence ID" value="XM_022877045.1"/>
</dbReference>
<dbReference type="GeneID" id="111286887"/>
<feature type="coiled-coil region" evidence="1">
    <location>
        <begin position="70"/>
        <end position="129"/>
    </location>
</feature>
<dbReference type="Proteomes" id="UP000515121">
    <property type="component" value="Unplaced"/>
</dbReference>
<gene>
    <name evidence="3" type="primary">LOC111286887</name>
</gene>
<evidence type="ECO:0000313" key="2">
    <source>
        <dbReference type="Proteomes" id="UP000515121"/>
    </source>
</evidence>
<accession>A0A6P5XX57</accession>
<reference evidence="3" key="1">
    <citation type="submission" date="2025-08" db="UniProtKB">
        <authorList>
            <consortium name="RefSeq"/>
        </authorList>
    </citation>
    <scope>IDENTIFICATION</scope>
    <source>
        <tissue evidence="3">Fruit stalk</tissue>
    </source>
</reference>
<name>A0A6P5XX57_DURZI</name>
<proteinExistence type="predicted"/>
<protein>
    <submittedName>
        <fullName evidence="3">Uncharacterized protein LOC111286887 isoform X2</fullName>
    </submittedName>
</protein>